<dbReference type="PRINTS" id="PR00003">
    <property type="entry name" value="4DISULPHCORE"/>
</dbReference>
<reference evidence="2" key="1">
    <citation type="submission" date="2020-10" db="EMBL/GenBank/DDBJ databases">
        <title>Feather gene expression reveals the developmental basis of iridescence in African starlings.</title>
        <authorList>
            <person name="Rubenstein D.R."/>
        </authorList>
    </citation>
    <scope>NUCLEOTIDE SEQUENCE</scope>
    <source>
        <strain evidence="2">SS15</strain>
        <tissue evidence="2">Liver</tissue>
    </source>
</reference>
<dbReference type="Pfam" id="PF00095">
    <property type="entry name" value="WAP"/>
    <property type="match status" value="2"/>
</dbReference>
<evidence type="ECO:0000259" key="1">
    <source>
        <dbReference type="PROSITE" id="PS51390"/>
    </source>
</evidence>
<reference evidence="3" key="3">
    <citation type="submission" date="2022-01" db="EMBL/GenBank/DDBJ databases">
        <authorList>
            <person name="Rubenstein D.R."/>
        </authorList>
    </citation>
    <scope>NUCLEOTIDE SEQUENCE</scope>
    <source>
        <strain evidence="3">SS15</strain>
        <tissue evidence="3">Liver</tissue>
    </source>
</reference>
<feature type="domain" description="WAP" evidence="1">
    <location>
        <begin position="36"/>
        <end position="84"/>
    </location>
</feature>
<dbReference type="PANTHER" id="PTHR19441">
    <property type="entry name" value="WHEY ACDIC PROTEIN WAP"/>
    <property type="match status" value="1"/>
</dbReference>
<reference evidence="3 4" key="2">
    <citation type="journal article" date="2021" name="J. Hered.">
        <title>Feather Gene Expression Elucidates the Developmental Basis of Plumage Iridescence in African Starlings.</title>
        <authorList>
            <person name="Rubenstein D.R."/>
            <person name="Corvelo A."/>
            <person name="MacManes M.D."/>
            <person name="Maia R."/>
            <person name="Narzisi G."/>
            <person name="Rousaki A."/>
            <person name="Vandenabeele P."/>
            <person name="Shawkey M.D."/>
            <person name="Solomon J."/>
        </authorList>
    </citation>
    <scope>NUCLEOTIDE SEQUENCE [LARGE SCALE GENOMIC DNA]</scope>
    <source>
        <strain evidence="3">SS15</strain>
    </source>
</reference>
<evidence type="ECO:0000313" key="2">
    <source>
        <dbReference type="EMBL" id="KAG0126213.1"/>
    </source>
</evidence>
<dbReference type="Proteomes" id="UP000618051">
    <property type="component" value="Unassembled WGS sequence"/>
</dbReference>
<dbReference type="GO" id="GO:0005615">
    <property type="term" value="C:extracellular space"/>
    <property type="evidence" value="ECO:0007669"/>
    <property type="project" value="TreeGrafter"/>
</dbReference>
<dbReference type="InterPro" id="IPR036645">
    <property type="entry name" value="Elafin-like_sf"/>
</dbReference>
<protein>
    <recommendedName>
        <fullName evidence="1">WAP domain-containing protein</fullName>
    </recommendedName>
</protein>
<dbReference type="PANTHER" id="PTHR19441:SF95">
    <property type="entry name" value="PERLWAPIN ISOFORM X1"/>
    <property type="match status" value="1"/>
</dbReference>
<accession>A0A835TZM0</accession>
<dbReference type="SUPFAM" id="SSF57256">
    <property type="entry name" value="Elafin-like"/>
    <property type="match status" value="2"/>
</dbReference>
<sequence>KVRGLGATPKVRQPLVPWYPRLCLQAVALQPPHPMPAGKDRFCPVRARLFPSYNCRAWCWHDGECPHEEKCCLHGCDYVCVPPSRGATYGQGCPLAPGTPRCLLSPEKPGICPLAEEALLAPCGTTCRGGGLRSAAAAADVATCAQPPNQVRPQHTSEPCTETDSCTHDRDCSRQEKCCFSGCAMRCTRPAQGERGSPATSTGK</sequence>
<dbReference type="SMART" id="SM00217">
    <property type="entry name" value="WAP"/>
    <property type="match status" value="2"/>
</dbReference>
<dbReference type="AlphaFoldDB" id="A0A835TZM0"/>
<evidence type="ECO:0000313" key="3">
    <source>
        <dbReference type="EMBL" id="KAI1233381.1"/>
    </source>
</evidence>
<dbReference type="GO" id="GO:0004867">
    <property type="term" value="F:serine-type endopeptidase inhibitor activity"/>
    <property type="evidence" value="ECO:0007669"/>
    <property type="project" value="TreeGrafter"/>
</dbReference>
<proteinExistence type="predicted"/>
<dbReference type="InterPro" id="IPR008197">
    <property type="entry name" value="WAP_dom"/>
</dbReference>
<comment type="caution">
    <text evidence="2">The sequence shown here is derived from an EMBL/GenBank/DDBJ whole genome shotgun (WGS) entry which is preliminary data.</text>
</comment>
<dbReference type="PROSITE" id="PS51390">
    <property type="entry name" value="WAP"/>
    <property type="match status" value="2"/>
</dbReference>
<dbReference type="EMBL" id="JADDUC010000019">
    <property type="protein sequence ID" value="KAG0126213.1"/>
    <property type="molecule type" value="Genomic_DNA"/>
</dbReference>
<gene>
    <name evidence="3" type="ORF">IHE44_0004555</name>
    <name evidence="2" type="ORF">IHE44_004474</name>
</gene>
<dbReference type="EMBL" id="JADDUC020000018">
    <property type="protein sequence ID" value="KAI1233381.1"/>
    <property type="molecule type" value="Genomic_DNA"/>
</dbReference>
<dbReference type="InterPro" id="IPR050514">
    <property type="entry name" value="WAP_four-disulfide_core"/>
</dbReference>
<evidence type="ECO:0000313" key="4">
    <source>
        <dbReference type="Proteomes" id="UP000618051"/>
    </source>
</evidence>
<dbReference type="Gene3D" id="4.10.75.10">
    <property type="entry name" value="Elafin-like"/>
    <property type="match status" value="2"/>
</dbReference>
<keyword evidence="4" id="KW-1185">Reference proteome</keyword>
<feature type="non-terminal residue" evidence="2">
    <location>
        <position position="1"/>
    </location>
</feature>
<feature type="domain" description="WAP" evidence="1">
    <location>
        <begin position="137"/>
        <end position="191"/>
    </location>
</feature>
<dbReference type="OrthoDB" id="4473401at2759"/>
<organism evidence="2">
    <name type="scientific">Lamprotornis superbus</name>
    <dbReference type="NCBI Taxonomy" id="245042"/>
    <lineage>
        <taxon>Eukaryota</taxon>
        <taxon>Metazoa</taxon>
        <taxon>Chordata</taxon>
        <taxon>Craniata</taxon>
        <taxon>Vertebrata</taxon>
        <taxon>Euteleostomi</taxon>
        <taxon>Archelosauria</taxon>
        <taxon>Archosauria</taxon>
        <taxon>Dinosauria</taxon>
        <taxon>Saurischia</taxon>
        <taxon>Theropoda</taxon>
        <taxon>Coelurosauria</taxon>
        <taxon>Aves</taxon>
        <taxon>Neognathae</taxon>
        <taxon>Neoaves</taxon>
        <taxon>Telluraves</taxon>
        <taxon>Australaves</taxon>
        <taxon>Passeriformes</taxon>
        <taxon>Sturnidae</taxon>
        <taxon>Lamprotornis</taxon>
    </lineage>
</organism>
<name>A0A835TZM0_9PASS</name>